<name>A0A3M7SDP2_BRAPC</name>
<evidence type="ECO:0000313" key="2">
    <source>
        <dbReference type="EMBL" id="RNA33630.1"/>
    </source>
</evidence>
<dbReference type="Proteomes" id="UP000276133">
    <property type="component" value="Unassembled WGS sequence"/>
</dbReference>
<proteinExistence type="predicted"/>
<dbReference type="AlphaFoldDB" id="A0A3M7SDP2"/>
<comment type="caution">
    <text evidence="2">The sequence shown here is derived from an EMBL/GenBank/DDBJ whole genome shotgun (WGS) entry which is preliminary data.</text>
</comment>
<organism evidence="2 3">
    <name type="scientific">Brachionus plicatilis</name>
    <name type="common">Marine rotifer</name>
    <name type="synonym">Brachionus muelleri</name>
    <dbReference type="NCBI Taxonomy" id="10195"/>
    <lineage>
        <taxon>Eukaryota</taxon>
        <taxon>Metazoa</taxon>
        <taxon>Spiralia</taxon>
        <taxon>Gnathifera</taxon>
        <taxon>Rotifera</taxon>
        <taxon>Eurotatoria</taxon>
        <taxon>Monogononta</taxon>
        <taxon>Pseudotrocha</taxon>
        <taxon>Ploima</taxon>
        <taxon>Brachionidae</taxon>
        <taxon>Brachionus</taxon>
    </lineage>
</organism>
<keyword evidence="3" id="KW-1185">Reference proteome</keyword>
<dbReference type="EMBL" id="REGN01001609">
    <property type="protein sequence ID" value="RNA33630.1"/>
    <property type="molecule type" value="Genomic_DNA"/>
</dbReference>
<evidence type="ECO:0000313" key="3">
    <source>
        <dbReference type="Proteomes" id="UP000276133"/>
    </source>
</evidence>
<feature type="region of interest" description="Disordered" evidence="1">
    <location>
        <begin position="1"/>
        <end position="21"/>
    </location>
</feature>
<accession>A0A3M7SDP2</accession>
<sequence length="99" mass="11695">MPFCRPLKSSHSSRPTEWDNVKGKLKKDLKKKIEKFSLQNIAKLQSNLEKKTLYNELEKIFHISHRITNCTSVLKPLDQRVKYRTDVARETQNCQLKSH</sequence>
<reference evidence="2 3" key="1">
    <citation type="journal article" date="2018" name="Sci. Rep.">
        <title>Genomic signatures of local adaptation to the degree of environmental predictability in rotifers.</title>
        <authorList>
            <person name="Franch-Gras L."/>
            <person name="Hahn C."/>
            <person name="Garcia-Roger E.M."/>
            <person name="Carmona M.J."/>
            <person name="Serra M."/>
            <person name="Gomez A."/>
        </authorList>
    </citation>
    <scope>NUCLEOTIDE SEQUENCE [LARGE SCALE GENOMIC DNA]</scope>
    <source>
        <strain evidence="2">HYR1</strain>
    </source>
</reference>
<gene>
    <name evidence="2" type="ORF">BpHYR1_000145</name>
</gene>
<protein>
    <submittedName>
        <fullName evidence="2">Uncharacterized protein</fullName>
    </submittedName>
</protein>
<evidence type="ECO:0000256" key="1">
    <source>
        <dbReference type="SAM" id="MobiDB-lite"/>
    </source>
</evidence>